<proteinExistence type="predicted"/>
<dbReference type="EMBL" id="JADQDP010000002">
    <property type="protein sequence ID" value="MBF9141928.1"/>
    <property type="molecule type" value="Genomic_DNA"/>
</dbReference>
<gene>
    <name evidence="3" type="ORF">I2I01_09805</name>
</gene>
<evidence type="ECO:0000313" key="4">
    <source>
        <dbReference type="Proteomes" id="UP000645610"/>
    </source>
</evidence>
<dbReference type="RefSeq" id="WP_196286261.1">
    <property type="nucleotide sequence ID" value="NZ_JADQDP010000002.1"/>
</dbReference>
<keyword evidence="2" id="KW-0732">Signal</keyword>
<comment type="caution">
    <text evidence="3">The sequence shown here is derived from an EMBL/GenBank/DDBJ whole genome shotgun (WGS) entry which is preliminary data.</text>
</comment>
<dbReference type="Proteomes" id="UP000645610">
    <property type="component" value="Unassembled WGS sequence"/>
</dbReference>
<protein>
    <recommendedName>
        <fullName evidence="5">Outer membrane protein beta-barrel domain-containing protein</fullName>
    </recommendedName>
</protein>
<evidence type="ECO:0000256" key="1">
    <source>
        <dbReference type="SAM" id="MobiDB-lite"/>
    </source>
</evidence>
<keyword evidence="4" id="KW-1185">Reference proteome</keyword>
<name>A0A931FJI6_9BACT</name>
<feature type="compositionally biased region" description="Low complexity" evidence="1">
    <location>
        <begin position="18"/>
        <end position="42"/>
    </location>
</feature>
<organism evidence="3 4">
    <name type="scientific">Hymenobacter properus</name>
    <dbReference type="NCBI Taxonomy" id="2791026"/>
    <lineage>
        <taxon>Bacteria</taxon>
        <taxon>Pseudomonadati</taxon>
        <taxon>Bacteroidota</taxon>
        <taxon>Cytophagia</taxon>
        <taxon>Cytophagales</taxon>
        <taxon>Hymenobacteraceae</taxon>
        <taxon>Hymenobacter</taxon>
    </lineage>
</organism>
<dbReference type="AlphaFoldDB" id="A0A931FJI6"/>
<feature type="region of interest" description="Disordered" evidence="1">
    <location>
        <begin position="18"/>
        <end position="85"/>
    </location>
</feature>
<sequence length="256" mass="26292">MKKIFTFALAAALLAGQAQAQTRPAARPATHPAAKSLVKRPAAPAPKPAAMPAAQPQPAPVAAAPVARPAEADRTSSPEPLGKTLSLKKAADRSFSKGSSALNLGVGFGLGYNYTTGSNTSQTPALSLSYMYGVGNAGPGAISVGALVGYKSITWKDGSESATLRNIYAGARGAFHYGFHNPHLDAYAGLGVGLRVASYTDSYNGGGLSQSQTNSGSQVEVNSFAGVRYFFSEAIGAFAELGNDTSYLKLGLNARF</sequence>
<accession>A0A931FJI6</accession>
<evidence type="ECO:0000256" key="2">
    <source>
        <dbReference type="SAM" id="SignalP"/>
    </source>
</evidence>
<feature type="chain" id="PRO_5037151310" description="Outer membrane protein beta-barrel domain-containing protein" evidence="2">
    <location>
        <begin position="21"/>
        <end position="256"/>
    </location>
</feature>
<feature type="compositionally biased region" description="Low complexity" evidence="1">
    <location>
        <begin position="60"/>
        <end position="69"/>
    </location>
</feature>
<evidence type="ECO:0008006" key="5">
    <source>
        <dbReference type="Google" id="ProtNLM"/>
    </source>
</evidence>
<feature type="compositionally biased region" description="Pro residues" evidence="1">
    <location>
        <begin position="43"/>
        <end position="59"/>
    </location>
</feature>
<reference evidence="3 4" key="1">
    <citation type="submission" date="2020-11" db="EMBL/GenBank/DDBJ databases">
        <authorList>
            <person name="Kim M.K."/>
        </authorList>
    </citation>
    <scope>NUCLEOTIDE SEQUENCE [LARGE SCALE GENOMIC DNA]</scope>
    <source>
        <strain evidence="3 4">BT439</strain>
    </source>
</reference>
<evidence type="ECO:0000313" key="3">
    <source>
        <dbReference type="EMBL" id="MBF9141928.1"/>
    </source>
</evidence>
<feature type="signal peptide" evidence="2">
    <location>
        <begin position="1"/>
        <end position="20"/>
    </location>
</feature>